<dbReference type="AlphaFoldDB" id="A0A9N9ECX6"/>
<accession>A0A9N9ECX6</accession>
<keyword evidence="3" id="KW-1185">Reference proteome</keyword>
<evidence type="ECO:0000259" key="1">
    <source>
        <dbReference type="Pfam" id="PF20713"/>
    </source>
</evidence>
<gene>
    <name evidence="2" type="ORF">FMOSSE_LOCUS12301</name>
</gene>
<dbReference type="Proteomes" id="UP000789375">
    <property type="component" value="Unassembled WGS sequence"/>
</dbReference>
<dbReference type="InterPro" id="IPR049229">
    <property type="entry name" value="DUF6826"/>
</dbReference>
<evidence type="ECO:0000313" key="3">
    <source>
        <dbReference type="Proteomes" id="UP000789375"/>
    </source>
</evidence>
<protein>
    <submittedName>
        <fullName evidence="2">11084_t:CDS:1</fullName>
    </submittedName>
</protein>
<sequence>MSDPLSILKGEIKRFSFVSNEKISLLAHFTKNLEKIAVAVSCLDDCDNDEKKCNYLRSLISTPEQGDFSNLDSLKNIVEEIVRNEVSDLDFKMEQGFNKVRRAIEASIYSPGTDLTRTDKGKSVMEKGAHIEFPFELTTSSKKSENGRFTNPPNRNADSAEKEIQQYFINECKELEKSPNIKNKLIVVNKHSSLLLGTRKPDFLFIPKGSHLNMLNVVAIGEIKK</sequence>
<name>A0A9N9ECX6_FUNMO</name>
<feature type="domain" description="DUF6826" evidence="1">
    <location>
        <begin position="161"/>
        <end position="225"/>
    </location>
</feature>
<evidence type="ECO:0000313" key="2">
    <source>
        <dbReference type="EMBL" id="CAG8668811.1"/>
    </source>
</evidence>
<dbReference type="EMBL" id="CAJVPP010005698">
    <property type="protein sequence ID" value="CAG8668811.1"/>
    <property type="molecule type" value="Genomic_DNA"/>
</dbReference>
<reference evidence="2" key="1">
    <citation type="submission" date="2021-06" db="EMBL/GenBank/DDBJ databases">
        <authorList>
            <person name="Kallberg Y."/>
            <person name="Tangrot J."/>
            <person name="Rosling A."/>
        </authorList>
    </citation>
    <scope>NUCLEOTIDE SEQUENCE</scope>
    <source>
        <strain evidence="2">87-6 pot B 2015</strain>
    </source>
</reference>
<proteinExistence type="predicted"/>
<organism evidence="2 3">
    <name type="scientific">Funneliformis mosseae</name>
    <name type="common">Endomycorrhizal fungus</name>
    <name type="synonym">Glomus mosseae</name>
    <dbReference type="NCBI Taxonomy" id="27381"/>
    <lineage>
        <taxon>Eukaryota</taxon>
        <taxon>Fungi</taxon>
        <taxon>Fungi incertae sedis</taxon>
        <taxon>Mucoromycota</taxon>
        <taxon>Glomeromycotina</taxon>
        <taxon>Glomeromycetes</taxon>
        <taxon>Glomerales</taxon>
        <taxon>Glomeraceae</taxon>
        <taxon>Funneliformis</taxon>
    </lineage>
</organism>
<dbReference type="Pfam" id="PF20713">
    <property type="entry name" value="DUF6826"/>
    <property type="match status" value="1"/>
</dbReference>
<comment type="caution">
    <text evidence="2">The sequence shown here is derived from an EMBL/GenBank/DDBJ whole genome shotgun (WGS) entry which is preliminary data.</text>
</comment>